<feature type="transmembrane region" description="Helical" evidence="1">
    <location>
        <begin position="20"/>
        <end position="39"/>
    </location>
</feature>
<protein>
    <submittedName>
        <fullName evidence="2">Uncharacterized protein</fullName>
    </submittedName>
</protein>
<feature type="transmembrane region" description="Helical" evidence="1">
    <location>
        <begin position="51"/>
        <end position="71"/>
    </location>
</feature>
<reference evidence="3" key="1">
    <citation type="submission" date="2016-03" db="EMBL/GenBank/DDBJ databases">
        <authorList>
            <person name="Lee Y.-S."/>
            <person name="Choi Y.-L."/>
        </authorList>
    </citation>
    <scope>NUCLEOTIDE SEQUENCE [LARGE SCALE GENOMIC DNA]</scope>
    <source>
        <strain evidence="3">DAU221</strain>
    </source>
</reference>
<organism evidence="2 3">
    <name type="scientific">Microbulbifer thermotolerans</name>
    <dbReference type="NCBI Taxonomy" id="252514"/>
    <lineage>
        <taxon>Bacteria</taxon>
        <taxon>Pseudomonadati</taxon>
        <taxon>Pseudomonadota</taxon>
        <taxon>Gammaproteobacteria</taxon>
        <taxon>Cellvibrionales</taxon>
        <taxon>Microbulbiferaceae</taxon>
        <taxon>Microbulbifer</taxon>
    </lineage>
</organism>
<dbReference type="Proteomes" id="UP000076077">
    <property type="component" value="Chromosome"/>
</dbReference>
<keyword evidence="1" id="KW-0812">Transmembrane</keyword>
<evidence type="ECO:0000313" key="3">
    <source>
        <dbReference type="Proteomes" id="UP000076077"/>
    </source>
</evidence>
<keyword evidence="1" id="KW-1133">Transmembrane helix</keyword>
<dbReference type="KEGG" id="mthd:A3224_15245"/>
<evidence type="ECO:0000256" key="1">
    <source>
        <dbReference type="SAM" id="Phobius"/>
    </source>
</evidence>
<sequence length="103" mass="11456">MSDFRMPAEDILGTFSLPQIYIFSVLLVLVLLAVGRFFGRRAARRDKSVESSLGSAVALALAFSLVILLIVDLDRSYEGFLIVDQTPMVELSRRFETERGSAN</sequence>
<proteinExistence type="predicted"/>
<accession>A0A143HR59</accession>
<dbReference type="EMBL" id="CP014864">
    <property type="protein sequence ID" value="AMX03762.1"/>
    <property type="molecule type" value="Genomic_DNA"/>
</dbReference>
<dbReference type="AlphaFoldDB" id="A0A143HR59"/>
<gene>
    <name evidence="2" type="ORF">A3224_15245</name>
</gene>
<evidence type="ECO:0000313" key="2">
    <source>
        <dbReference type="EMBL" id="AMX03762.1"/>
    </source>
</evidence>
<keyword evidence="1" id="KW-0472">Membrane</keyword>
<name>A0A143HR59_MICTH</name>
<keyword evidence="3" id="KW-1185">Reference proteome</keyword>